<protein>
    <submittedName>
        <fullName evidence="2">Spermatosis associated 22</fullName>
    </submittedName>
</protein>
<keyword evidence="3" id="KW-1185">Reference proteome</keyword>
<dbReference type="GO" id="GO:0000711">
    <property type="term" value="P:meiotic DNA repair synthesis"/>
    <property type="evidence" value="ECO:0007669"/>
    <property type="project" value="Ensembl"/>
</dbReference>
<dbReference type="GO" id="GO:0061458">
    <property type="term" value="P:reproductive system development"/>
    <property type="evidence" value="ECO:0007669"/>
    <property type="project" value="Ensembl"/>
</dbReference>
<dbReference type="GO" id="GO:0009566">
    <property type="term" value="P:fertilization"/>
    <property type="evidence" value="ECO:0007669"/>
    <property type="project" value="Ensembl"/>
</dbReference>
<evidence type="ECO:0000256" key="1">
    <source>
        <dbReference type="SAM" id="MobiDB-lite"/>
    </source>
</evidence>
<name>A0A663FEJ8_AQUCH</name>
<organism evidence="2 3">
    <name type="scientific">Aquila chrysaetos chrysaetos</name>
    <dbReference type="NCBI Taxonomy" id="223781"/>
    <lineage>
        <taxon>Eukaryota</taxon>
        <taxon>Metazoa</taxon>
        <taxon>Chordata</taxon>
        <taxon>Craniata</taxon>
        <taxon>Vertebrata</taxon>
        <taxon>Euteleostomi</taxon>
        <taxon>Archelosauria</taxon>
        <taxon>Archosauria</taxon>
        <taxon>Dinosauria</taxon>
        <taxon>Saurischia</taxon>
        <taxon>Theropoda</taxon>
        <taxon>Coelurosauria</taxon>
        <taxon>Aves</taxon>
        <taxon>Neognathae</taxon>
        <taxon>Neoaves</taxon>
        <taxon>Telluraves</taxon>
        <taxon>Accipitrimorphae</taxon>
        <taxon>Accipitriformes</taxon>
        <taxon>Accipitridae</taxon>
        <taxon>Accipitrinae</taxon>
        <taxon>Aquila</taxon>
    </lineage>
</organism>
<sequence length="301" mass="34732">MKRSLADTSTRSTAGCLPVPLFNQKKRNRQPITSNPLKNDIQNRYCDTELCLTLYCRAEEKAPSTKVWNRNEYTPLSNTTDSRSDSGIIRKFESFSNSLKTVQQQKNPDNCNSSQHIKTTETSQTYTSKGQWPVKPNTASRSLQDHSLAYKFNHNIQQNKTNEKQYDIIYDCTIQRLCKAHNLYCNFECCQHKFSQKSDTDFIYLSTLDSAVTSGAYGAKNFLLRDGKESLPCVFYEIDRELPRLIRGRVHRCMGNYDAKRNIFKCVSVRPATIQEQNTFQEFVKISDVEMTAYVKTINEI</sequence>
<dbReference type="InParanoid" id="A0A663FEJ8"/>
<accession>A0A663FEJ8</accession>
<reference evidence="2" key="2">
    <citation type="submission" date="2025-09" db="UniProtKB">
        <authorList>
            <consortium name="Ensembl"/>
        </authorList>
    </citation>
    <scope>IDENTIFICATION</scope>
</reference>
<evidence type="ECO:0000313" key="2">
    <source>
        <dbReference type="Ensembl" id="ENSACCP00020022908.1"/>
    </source>
</evidence>
<dbReference type="GO" id="GO:0005694">
    <property type="term" value="C:chromosome"/>
    <property type="evidence" value="ECO:0007669"/>
    <property type="project" value="Ensembl"/>
</dbReference>
<feature type="compositionally biased region" description="Polar residues" evidence="1">
    <location>
        <begin position="105"/>
        <end position="130"/>
    </location>
</feature>
<dbReference type="GO" id="GO:0007129">
    <property type="term" value="P:homologous chromosome pairing at meiosis"/>
    <property type="evidence" value="ECO:0007669"/>
    <property type="project" value="Ensembl"/>
</dbReference>
<dbReference type="GO" id="GO:0007276">
    <property type="term" value="P:gamete generation"/>
    <property type="evidence" value="ECO:0007669"/>
    <property type="project" value="Ensembl"/>
</dbReference>
<proteinExistence type="predicted"/>
<evidence type="ECO:0000313" key="3">
    <source>
        <dbReference type="Proteomes" id="UP000472275"/>
    </source>
</evidence>
<dbReference type="Proteomes" id="UP000472275">
    <property type="component" value="Chromosome 10"/>
</dbReference>
<dbReference type="InterPro" id="IPR033536">
    <property type="entry name" value="Spata22"/>
</dbReference>
<dbReference type="Ensembl" id="ENSACCT00020023917.1">
    <property type="protein sequence ID" value="ENSACCP00020022908.1"/>
    <property type="gene ID" value="ENSACCG00020015751.1"/>
</dbReference>
<dbReference type="GO" id="GO:0051445">
    <property type="term" value="P:regulation of meiotic cell cycle"/>
    <property type="evidence" value="ECO:0007669"/>
    <property type="project" value="Ensembl"/>
</dbReference>
<reference evidence="2" key="1">
    <citation type="submission" date="2025-08" db="UniProtKB">
        <authorList>
            <consortium name="Ensembl"/>
        </authorList>
    </citation>
    <scope>IDENTIFICATION</scope>
</reference>
<dbReference type="PANTHER" id="PTHR35258">
    <property type="entry name" value="SPERMATOGENESIS-ASSOCIATED PROTEIN 22"/>
    <property type="match status" value="1"/>
</dbReference>
<feature type="region of interest" description="Disordered" evidence="1">
    <location>
        <begin position="105"/>
        <end position="133"/>
    </location>
</feature>
<dbReference type="GeneTree" id="ENSGT00390000018151"/>
<dbReference type="PANTHER" id="PTHR35258:SF1">
    <property type="entry name" value="SPERMATOGENESIS-ASSOCIATED PROTEIN 22"/>
    <property type="match status" value="1"/>
</dbReference>
<dbReference type="AlphaFoldDB" id="A0A663FEJ8"/>